<accession>A0A1H5RIL0</accession>
<evidence type="ECO:0000313" key="2">
    <source>
        <dbReference type="Proteomes" id="UP000198878"/>
    </source>
</evidence>
<organism evidence="1 2">
    <name type="scientific">Amycolatopsis pretoriensis</name>
    <dbReference type="NCBI Taxonomy" id="218821"/>
    <lineage>
        <taxon>Bacteria</taxon>
        <taxon>Bacillati</taxon>
        <taxon>Actinomycetota</taxon>
        <taxon>Actinomycetes</taxon>
        <taxon>Pseudonocardiales</taxon>
        <taxon>Pseudonocardiaceae</taxon>
        <taxon>Amycolatopsis</taxon>
    </lineage>
</organism>
<proteinExistence type="predicted"/>
<dbReference type="RefSeq" id="WP_086675863.1">
    <property type="nucleotide sequence ID" value="NZ_FNUJ01000019.1"/>
</dbReference>
<name>A0A1H5RIL0_9PSEU</name>
<dbReference type="EMBL" id="FNUJ01000019">
    <property type="protein sequence ID" value="SEF38195.1"/>
    <property type="molecule type" value="Genomic_DNA"/>
</dbReference>
<dbReference type="Proteomes" id="UP000198878">
    <property type="component" value="Unassembled WGS sequence"/>
</dbReference>
<sequence>MDWEPTRRSLHGVAELLLAGPQHRATGRIDLAVADGGFATAAEPAVRVEGDELLAGAARVRLAGRTYAEVAAEAGLEAGEPAGVYSGGPGIRPDETIVFAANALKLLLRAFADGDRALREFAPDATPILWPEHFDVAIDLDEVNYGVSPGDGHLGEPYAYVGPFTPRHGEFWNAPFGAARPVAELGGATAIAAFFAEGRALTADGRSNRPG</sequence>
<keyword evidence="2" id="KW-1185">Reference proteome</keyword>
<evidence type="ECO:0000313" key="1">
    <source>
        <dbReference type="EMBL" id="SEF38195.1"/>
    </source>
</evidence>
<protein>
    <submittedName>
        <fullName evidence="1">Uncharacterized protein</fullName>
    </submittedName>
</protein>
<gene>
    <name evidence="1" type="ORF">SAMN05421837_11929</name>
</gene>
<dbReference type="AlphaFoldDB" id="A0A1H5RIL0"/>
<dbReference type="OrthoDB" id="3211725at2"/>
<reference evidence="2" key="1">
    <citation type="submission" date="2016-10" db="EMBL/GenBank/DDBJ databases">
        <authorList>
            <person name="Varghese N."/>
            <person name="Submissions S."/>
        </authorList>
    </citation>
    <scope>NUCLEOTIDE SEQUENCE [LARGE SCALE GENOMIC DNA]</scope>
    <source>
        <strain evidence="2">DSM 44654</strain>
    </source>
</reference>